<keyword evidence="7" id="KW-1185">Reference proteome</keyword>
<evidence type="ECO:0000313" key="6">
    <source>
        <dbReference type="Ensembl" id="ENSMAMP00000040087.1"/>
    </source>
</evidence>
<dbReference type="PROSITE" id="PS01208">
    <property type="entry name" value="VWFC_1"/>
    <property type="match status" value="2"/>
</dbReference>
<dbReference type="Ensembl" id="ENSMAMT00000069204.1">
    <property type="protein sequence ID" value="ENSMAMP00000040087.1"/>
    <property type="gene ID" value="ENSMAMG00000004374.2"/>
</dbReference>
<feature type="domain" description="VWFC" evidence="4">
    <location>
        <begin position="689"/>
        <end position="758"/>
    </location>
</feature>
<feature type="domain" description="VWFC" evidence="4">
    <location>
        <begin position="611"/>
        <end position="670"/>
    </location>
</feature>
<dbReference type="SMART" id="SM00754">
    <property type="entry name" value="CHRD"/>
    <property type="match status" value="3"/>
</dbReference>
<accession>A0A7N9ARU4</accession>
<dbReference type="GO" id="GO:0005615">
    <property type="term" value="C:extracellular space"/>
    <property type="evidence" value="ECO:0007669"/>
    <property type="project" value="TreeGrafter"/>
</dbReference>
<name>A0A7N9ARU4_9TELE</name>
<feature type="domain" description="CHRD" evidence="5">
    <location>
        <begin position="212"/>
        <end position="324"/>
    </location>
</feature>
<proteinExistence type="predicted"/>
<dbReference type="GO" id="GO:0036122">
    <property type="term" value="F:BMP binding"/>
    <property type="evidence" value="ECO:0007669"/>
    <property type="project" value="TreeGrafter"/>
</dbReference>
<evidence type="ECO:0000256" key="1">
    <source>
        <dbReference type="ARBA" id="ARBA00016968"/>
    </source>
</evidence>
<dbReference type="GO" id="GO:0030514">
    <property type="term" value="P:negative regulation of BMP signaling pathway"/>
    <property type="evidence" value="ECO:0007669"/>
    <property type="project" value="TreeGrafter"/>
</dbReference>
<keyword evidence="3" id="KW-0472">Membrane</keyword>
<dbReference type="Pfam" id="PF00093">
    <property type="entry name" value="VWC"/>
    <property type="match status" value="4"/>
</dbReference>
<evidence type="ECO:0000313" key="7">
    <source>
        <dbReference type="Proteomes" id="UP000261640"/>
    </source>
</evidence>
<dbReference type="PANTHER" id="PTHR46526:SF1">
    <property type="entry name" value="CHORDIN"/>
    <property type="match status" value="1"/>
</dbReference>
<dbReference type="Gene3D" id="6.20.200.20">
    <property type="match status" value="3"/>
</dbReference>
<feature type="domain" description="VWFC" evidence="4">
    <location>
        <begin position="23"/>
        <end position="99"/>
    </location>
</feature>
<keyword evidence="2" id="KW-0217">Developmental protein</keyword>
<protein>
    <recommendedName>
        <fullName evidence="1">Chordin</fullName>
    </recommendedName>
</protein>
<dbReference type="GO" id="GO:0009953">
    <property type="term" value="P:dorsal/ventral pattern formation"/>
    <property type="evidence" value="ECO:0007669"/>
    <property type="project" value="TreeGrafter"/>
</dbReference>
<feature type="domain" description="CHRD" evidence="5">
    <location>
        <begin position="325"/>
        <end position="448"/>
    </location>
</feature>
<evidence type="ECO:0000259" key="5">
    <source>
        <dbReference type="PROSITE" id="PS50933"/>
    </source>
</evidence>
<dbReference type="SUPFAM" id="SSF57603">
    <property type="entry name" value="FnI-like domain"/>
    <property type="match status" value="4"/>
</dbReference>
<dbReference type="InterPro" id="IPR001007">
    <property type="entry name" value="VWF_dom"/>
</dbReference>
<reference evidence="6" key="2">
    <citation type="submission" date="2025-09" db="UniProtKB">
        <authorList>
            <consortium name="Ensembl"/>
        </authorList>
    </citation>
    <scope>IDENTIFICATION</scope>
</reference>
<keyword evidence="3" id="KW-0812">Transmembrane</keyword>
<feature type="domain" description="CHRD" evidence="5">
    <location>
        <begin position="454"/>
        <end position="581"/>
    </location>
</feature>
<evidence type="ECO:0000259" key="4">
    <source>
        <dbReference type="PROSITE" id="PS50184"/>
    </source>
</evidence>
<keyword evidence="3" id="KW-1133">Transmembrane helix</keyword>
<dbReference type="AlphaFoldDB" id="A0A7N9ARU4"/>
<dbReference type="PROSITE" id="PS50184">
    <property type="entry name" value="VWFC_2"/>
    <property type="match status" value="4"/>
</dbReference>
<dbReference type="GeneTree" id="ENSGT00940000164682"/>
<dbReference type="InterPro" id="IPR010895">
    <property type="entry name" value="CHRD"/>
</dbReference>
<dbReference type="InterPro" id="IPR052278">
    <property type="entry name" value="Chordin-like_regulators"/>
</dbReference>
<reference evidence="6" key="1">
    <citation type="submission" date="2025-08" db="UniProtKB">
        <authorList>
            <consortium name="Ensembl"/>
        </authorList>
    </citation>
    <scope>IDENTIFICATION</scope>
</reference>
<dbReference type="SMART" id="SM00214">
    <property type="entry name" value="VWC"/>
    <property type="match status" value="4"/>
</dbReference>
<organism evidence="6 7">
    <name type="scientific">Mastacembelus armatus</name>
    <name type="common">zig-zag eel</name>
    <dbReference type="NCBI Taxonomy" id="205130"/>
    <lineage>
        <taxon>Eukaryota</taxon>
        <taxon>Metazoa</taxon>
        <taxon>Chordata</taxon>
        <taxon>Craniata</taxon>
        <taxon>Vertebrata</taxon>
        <taxon>Euteleostomi</taxon>
        <taxon>Actinopterygii</taxon>
        <taxon>Neopterygii</taxon>
        <taxon>Teleostei</taxon>
        <taxon>Neoteleostei</taxon>
        <taxon>Acanthomorphata</taxon>
        <taxon>Anabantaria</taxon>
        <taxon>Synbranchiformes</taxon>
        <taxon>Mastacembelidae</taxon>
        <taxon>Mastacembelus</taxon>
    </lineage>
</organism>
<dbReference type="PROSITE" id="PS50933">
    <property type="entry name" value="CHRD"/>
    <property type="match status" value="3"/>
</dbReference>
<dbReference type="Pfam" id="PF07452">
    <property type="entry name" value="CHRD"/>
    <property type="match status" value="3"/>
</dbReference>
<feature type="transmembrane region" description="Helical" evidence="3">
    <location>
        <begin position="12"/>
        <end position="32"/>
    </location>
</feature>
<evidence type="ECO:0000256" key="3">
    <source>
        <dbReference type="SAM" id="Phobius"/>
    </source>
</evidence>
<dbReference type="Proteomes" id="UP000261640">
    <property type="component" value="Unplaced"/>
</dbReference>
<evidence type="ECO:0000256" key="2">
    <source>
        <dbReference type="PROSITE-ProRule" id="PRU00230"/>
    </source>
</evidence>
<dbReference type="PANTHER" id="PTHR46526">
    <property type="entry name" value="CHORDIN"/>
    <property type="match status" value="1"/>
</dbReference>
<sequence>IQCSPYILEQWFFFMALFHVCFTGCSFGGRFYSLEDTWHPDLGEPFGVMHCVQCHCEPQKNRRGKVFGKVNCKNIKQDCPDPDCDEPILLPGHCCKTCPKGNHPKQTVSVLDAFEYFHEKSKEKEDDLHKSYNDRSYLSSEDMGPGESRTDFVTVLTGMTDSWLPSSGGVARARFSLTRTSLAFSITYQRMTTLTNRREEVEGKIIKHRALFAETFSSTLTSKEENSGMGGIAMLTLSDTENNLHFILILQGLIKHKDKVEYYLLAHPHVTSNNFNLQDPDFAEVLTDLNSRELFWLSRGQLEIAVATEGQDPRQISGFITGRKSCDTIQSVMSSGDALTPGKTGGVGSAIFNLHDNGTLDYQVQVAGLTSDMVGLTIELKPKRRNKRSVLYDLMPEYNKATGRAVGSWSRLEARHIHMLLQNELFINVATAHSQDGELRGQIKALLYSGLEAPRHELPTPLAGHFVSPLVRTGASGHAWVSVDKNCHLHYEIVVAGLSKTDDLTVNAHLQGLAEIGEIDDTSTAHKQLLTGFYGSQAQGVLKDISHELLQHLDQGTAFIQVSTKLNPRGEIRGWVHVPNNCKLGTNGDVEEAEFDDFFVTDPEELKKDPHMCFFENQHHAHGSRWTPNYDTCFSCSCQKRTVICDPVICPTLTCSQTIQPEDKCCPICDERKESKDMKALERVEENPEGCYFEGDQKMHAPGTTWHPFVPPFGYIKCAVCTCKGSTGEVHCEKVTCPVLTCSHPVRRNPSDCCKECPEEDKTPVGLEHSDMMQADGPRHCKFGKNYYQNSDNWHPWVPLVGEMKCITCWCDHGVTKCQRKQCPMLTCSNITRREGSCCPECIGEQLIQNKNGGSC</sequence>
<feature type="domain" description="VWFC" evidence="4">
    <location>
        <begin position="779"/>
        <end position="843"/>
    </location>
</feature>